<feature type="domain" description="Heavy metal binding" evidence="5">
    <location>
        <begin position="47"/>
        <end position="73"/>
    </location>
</feature>
<dbReference type="GO" id="GO:0046914">
    <property type="term" value="F:transition metal ion binding"/>
    <property type="evidence" value="ECO:0007669"/>
    <property type="project" value="TreeGrafter"/>
</dbReference>
<dbReference type="GO" id="GO:0016020">
    <property type="term" value="C:membrane"/>
    <property type="evidence" value="ECO:0007669"/>
    <property type="project" value="InterPro"/>
</dbReference>
<proteinExistence type="inferred from homology"/>
<dbReference type="InterPro" id="IPR058790">
    <property type="entry name" value="BSH_CusB"/>
</dbReference>
<evidence type="ECO:0000259" key="5">
    <source>
        <dbReference type="Pfam" id="PF19335"/>
    </source>
</evidence>
<dbReference type="SUPFAM" id="SSF111369">
    <property type="entry name" value="HlyD-like secretion proteins"/>
    <property type="match status" value="1"/>
</dbReference>
<sequence>MQALLRYLIIFICCGIPFFSGPSFAKQTDSQANPAEHQHKQALETIWTCSMHPQIQLPESGQCPLCFMDLIEVEKQSNEERLSLRQISLDRQERKLAEIEVQPVTRGNKESDATVQIFGRIDYDETRVSTITSWVDGRIDKLFVDYTGATVQRGQAVAEVYSPNLFTAQAELIQAAKEYERTRQSGNELVKKMSARTLEASREKLHLLGIGKKQIQSLETQSQPTRDIPLTAPLSGIVIEKHVNEGMYVKTGNPVYTLADLAQVWVILEVYETDLHAVSMGQKVGFTVEAYPGTQFQGKVVYIDPLVDEKNRTVRVRLNAENKKGKLKPGMFVRAELVAPTEKQGQAPLLIPASAPLLTGKRALVYVQVPDKPGTYIGREIVLGSRRGAFYEIRSGLEEGELVVVRGNFKIDSAIQLQARPSMMNPYSGRSGDKQDKAFPELFTSRLDLLNQDFVAFSREIHKQDGGQYRSTLQGFKRTLSAITEDGLKEEERLSWQEFAMLLKNDLILLQEAEDAQEAQRIYVEFAEHFHQIRERFAIQDVPAMHAASPELQAKVGELLKGYLILQQNLAADNEQVALESAAALPPLTSSLTTALPQTAAKEAGELANRLEEGMHGVSAAGNLAELRTAFSPYSQAVVETVESYGSNDHTSWFVHFCPMAFDNTGASWLAPSEEINNPYFGAMMLRCGEVRKQLTQE</sequence>
<evidence type="ECO:0000256" key="3">
    <source>
        <dbReference type="SAM" id="SignalP"/>
    </source>
</evidence>
<dbReference type="InterPro" id="IPR006143">
    <property type="entry name" value="RND_pump_MFP"/>
</dbReference>
<protein>
    <submittedName>
        <fullName evidence="8">Efflux RND transporter periplasmic adaptor subunit</fullName>
    </submittedName>
</protein>
<gene>
    <name evidence="8" type="ORF">Q3M24_02680</name>
</gene>
<dbReference type="FunFam" id="2.40.30.170:FF:000010">
    <property type="entry name" value="Efflux RND transporter periplasmic adaptor subunit"/>
    <property type="match status" value="1"/>
</dbReference>
<comment type="similarity">
    <text evidence="1">Belongs to the membrane fusion protein (MFP) (TC 8.A.1) family.</text>
</comment>
<dbReference type="KEGG" id="eaj:Q3M24_02680"/>
<dbReference type="AlphaFoldDB" id="A0AAU8LX45"/>
<dbReference type="GO" id="GO:0060003">
    <property type="term" value="P:copper ion export"/>
    <property type="evidence" value="ECO:0007669"/>
    <property type="project" value="TreeGrafter"/>
</dbReference>
<dbReference type="PANTHER" id="PTHR30097">
    <property type="entry name" value="CATION EFFLUX SYSTEM PROTEIN CUSB"/>
    <property type="match status" value="1"/>
</dbReference>
<feature type="domain" description="DUF3347" evidence="4">
    <location>
        <begin position="560"/>
        <end position="649"/>
    </location>
</feature>
<dbReference type="Pfam" id="PF25954">
    <property type="entry name" value="Beta-barrel_RND_2"/>
    <property type="match status" value="1"/>
</dbReference>
<keyword evidence="3" id="KW-0732">Signal</keyword>
<evidence type="ECO:0000256" key="1">
    <source>
        <dbReference type="ARBA" id="ARBA00009477"/>
    </source>
</evidence>
<dbReference type="InterPro" id="IPR045800">
    <property type="entry name" value="HMBD"/>
</dbReference>
<dbReference type="EMBL" id="CP159373">
    <property type="protein sequence ID" value="XCN73677.1"/>
    <property type="molecule type" value="Genomic_DNA"/>
</dbReference>
<dbReference type="InterPro" id="IPR058792">
    <property type="entry name" value="Beta-barrel_RND_2"/>
</dbReference>
<name>A0AAU8LX45_9BACT</name>
<dbReference type="Pfam" id="PF11827">
    <property type="entry name" value="DUF3347"/>
    <property type="match status" value="1"/>
</dbReference>
<dbReference type="Gene3D" id="2.40.30.170">
    <property type="match status" value="1"/>
</dbReference>
<feature type="signal peptide" evidence="3">
    <location>
        <begin position="1"/>
        <end position="25"/>
    </location>
</feature>
<feature type="chain" id="PRO_5043504670" evidence="3">
    <location>
        <begin position="26"/>
        <end position="698"/>
    </location>
</feature>
<organism evidence="8">
    <name type="scientific">Candidatus Electrothrix aestuarii</name>
    <dbReference type="NCBI Taxonomy" id="3062594"/>
    <lineage>
        <taxon>Bacteria</taxon>
        <taxon>Pseudomonadati</taxon>
        <taxon>Thermodesulfobacteriota</taxon>
        <taxon>Desulfobulbia</taxon>
        <taxon>Desulfobulbales</taxon>
        <taxon>Desulfobulbaceae</taxon>
        <taxon>Candidatus Electrothrix</taxon>
    </lineage>
</organism>
<dbReference type="GO" id="GO:0015679">
    <property type="term" value="P:plasma membrane copper ion transport"/>
    <property type="evidence" value="ECO:0007669"/>
    <property type="project" value="TreeGrafter"/>
</dbReference>
<dbReference type="NCBIfam" id="TIGR01730">
    <property type="entry name" value="RND_mfp"/>
    <property type="match status" value="1"/>
</dbReference>
<evidence type="ECO:0000259" key="7">
    <source>
        <dbReference type="Pfam" id="PF25954"/>
    </source>
</evidence>
<reference evidence="8" key="1">
    <citation type="journal article" date="2024" name="Syst. Appl. Microbiol.">
        <title>First single-strain enrichments of Electrothrix cable bacteria, description of E. aestuarii sp. nov. and E. rattekaaiensis sp. nov., and proposal of a cable bacteria taxonomy following the rules of the SeqCode.</title>
        <authorList>
            <person name="Plum-Jensen L.E."/>
            <person name="Schramm A."/>
            <person name="Marshall I.P.G."/>
        </authorList>
    </citation>
    <scope>NUCLEOTIDE SEQUENCE</scope>
    <source>
        <strain evidence="8">Rat1</strain>
    </source>
</reference>
<dbReference type="InterPro" id="IPR051909">
    <property type="entry name" value="MFP_Cation_Efflux"/>
</dbReference>
<dbReference type="GO" id="GO:0022857">
    <property type="term" value="F:transmembrane transporter activity"/>
    <property type="evidence" value="ECO:0007669"/>
    <property type="project" value="InterPro"/>
</dbReference>
<evidence type="ECO:0000313" key="8">
    <source>
        <dbReference type="EMBL" id="XCN73677.1"/>
    </source>
</evidence>
<reference evidence="8" key="2">
    <citation type="submission" date="2024-06" db="EMBL/GenBank/DDBJ databases">
        <authorList>
            <person name="Plum-Jensen L.E."/>
            <person name="Schramm A."/>
            <person name="Marshall I.P.G."/>
        </authorList>
    </citation>
    <scope>NUCLEOTIDE SEQUENCE</scope>
    <source>
        <strain evidence="8">Rat1</strain>
    </source>
</reference>
<dbReference type="Pfam" id="PF25919">
    <property type="entry name" value="BSH_CusB"/>
    <property type="match status" value="1"/>
</dbReference>
<feature type="domain" description="CusB-like beta-barrel" evidence="7">
    <location>
        <begin position="263"/>
        <end position="339"/>
    </location>
</feature>
<keyword evidence="2" id="KW-0813">Transport</keyword>
<dbReference type="PANTHER" id="PTHR30097:SF4">
    <property type="entry name" value="SLR6042 PROTEIN"/>
    <property type="match status" value="1"/>
</dbReference>
<accession>A0AAU8LX45</accession>
<evidence type="ECO:0000259" key="4">
    <source>
        <dbReference type="Pfam" id="PF11827"/>
    </source>
</evidence>
<evidence type="ECO:0000259" key="6">
    <source>
        <dbReference type="Pfam" id="PF25919"/>
    </source>
</evidence>
<dbReference type="Gene3D" id="2.40.50.100">
    <property type="match status" value="1"/>
</dbReference>
<dbReference type="Pfam" id="PF19335">
    <property type="entry name" value="HMBD"/>
    <property type="match status" value="1"/>
</dbReference>
<dbReference type="InterPro" id="IPR021782">
    <property type="entry name" value="DUF3347"/>
</dbReference>
<dbReference type="GO" id="GO:0030288">
    <property type="term" value="C:outer membrane-bounded periplasmic space"/>
    <property type="evidence" value="ECO:0007669"/>
    <property type="project" value="TreeGrafter"/>
</dbReference>
<evidence type="ECO:0000256" key="2">
    <source>
        <dbReference type="ARBA" id="ARBA00022448"/>
    </source>
</evidence>
<feature type="domain" description="CusB-like barrel-sandwich hybrid" evidence="6">
    <location>
        <begin position="129"/>
        <end position="258"/>
    </location>
</feature>
<dbReference type="Gene3D" id="2.40.420.20">
    <property type="match status" value="1"/>
</dbReference>